<gene>
    <name evidence="2" type="ORF">H2Z84_03770</name>
</gene>
<name>A0A838Y2K1_9NEIS</name>
<organism evidence="2 3">
    <name type="scientific">Aquitalea aquatica</name>
    <dbReference type="NCBI Taxonomy" id="3044273"/>
    <lineage>
        <taxon>Bacteria</taxon>
        <taxon>Pseudomonadati</taxon>
        <taxon>Pseudomonadota</taxon>
        <taxon>Betaproteobacteria</taxon>
        <taxon>Neisseriales</taxon>
        <taxon>Chromobacteriaceae</taxon>
        <taxon>Aquitalea</taxon>
    </lineage>
</organism>
<keyword evidence="3" id="KW-1185">Reference proteome</keyword>
<proteinExistence type="predicted"/>
<dbReference type="RefSeq" id="WP_181834792.1">
    <property type="nucleotide sequence ID" value="NZ_JACERN010000014.1"/>
</dbReference>
<protein>
    <submittedName>
        <fullName evidence="2">Uncharacterized protein</fullName>
    </submittedName>
</protein>
<comment type="caution">
    <text evidence="2">The sequence shown here is derived from an EMBL/GenBank/DDBJ whole genome shotgun (WGS) entry which is preliminary data.</text>
</comment>
<dbReference type="AlphaFoldDB" id="A0A838Y2K1"/>
<feature type="region of interest" description="Disordered" evidence="1">
    <location>
        <begin position="1"/>
        <end position="21"/>
    </location>
</feature>
<sequence>MVLKVHDTPQEAAKPAAPTKETVTDSKGRVITLRQLDPLQQARLVMAVGGDVAANATYMNGFALPAAMVEYIDEDYYGLPGTITQLEGMLKILGTEGMAAINLHMLAKFEAMKEEADKAAQSAEQAAAKN</sequence>
<reference evidence="2 3" key="1">
    <citation type="submission" date="2020-07" db="EMBL/GenBank/DDBJ databases">
        <title>Draft genome sequence of violacein-producing bacteria and related species.</title>
        <authorList>
            <person name="Wilson H.S."/>
            <person name="De Leon M.E."/>
        </authorList>
    </citation>
    <scope>NUCLEOTIDE SEQUENCE [LARGE SCALE GENOMIC DNA]</scope>
    <source>
        <strain evidence="2 3">HSC-21Su07</strain>
    </source>
</reference>
<accession>A0A838Y2K1</accession>
<dbReference type="EMBL" id="JACERN010000014">
    <property type="protein sequence ID" value="MBA4707512.1"/>
    <property type="molecule type" value="Genomic_DNA"/>
</dbReference>
<dbReference type="Proteomes" id="UP000545606">
    <property type="component" value="Unassembled WGS sequence"/>
</dbReference>
<evidence type="ECO:0000256" key="1">
    <source>
        <dbReference type="SAM" id="MobiDB-lite"/>
    </source>
</evidence>
<evidence type="ECO:0000313" key="3">
    <source>
        <dbReference type="Proteomes" id="UP000545606"/>
    </source>
</evidence>
<evidence type="ECO:0000313" key="2">
    <source>
        <dbReference type="EMBL" id="MBA4707512.1"/>
    </source>
</evidence>